<dbReference type="PROSITE" id="PS50850">
    <property type="entry name" value="MFS"/>
    <property type="match status" value="1"/>
</dbReference>
<keyword evidence="4 6" id="KW-1133">Transmembrane helix</keyword>
<dbReference type="InterPro" id="IPR036259">
    <property type="entry name" value="MFS_trans_sf"/>
</dbReference>
<feature type="transmembrane region" description="Helical" evidence="6">
    <location>
        <begin position="368"/>
        <end position="392"/>
    </location>
</feature>
<dbReference type="PANTHER" id="PTHR43124">
    <property type="entry name" value="PURINE EFFLUX PUMP PBUE"/>
    <property type="match status" value="1"/>
</dbReference>
<feature type="domain" description="Major facilitator superfamily (MFS) profile" evidence="7">
    <location>
        <begin position="20"/>
        <end position="394"/>
    </location>
</feature>
<dbReference type="CDD" id="cd17324">
    <property type="entry name" value="MFS_NepI_like"/>
    <property type="match status" value="1"/>
</dbReference>
<dbReference type="SUPFAM" id="SSF103473">
    <property type="entry name" value="MFS general substrate transporter"/>
    <property type="match status" value="1"/>
</dbReference>
<evidence type="ECO:0000259" key="7">
    <source>
        <dbReference type="PROSITE" id="PS50850"/>
    </source>
</evidence>
<feature type="transmembrane region" description="Helical" evidence="6">
    <location>
        <begin position="12"/>
        <end position="34"/>
    </location>
</feature>
<evidence type="ECO:0000256" key="4">
    <source>
        <dbReference type="ARBA" id="ARBA00022989"/>
    </source>
</evidence>
<dbReference type="InterPro" id="IPR011701">
    <property type="entry name" value="MFS"/>
</dbReference>
<feature type="transmembrane region" description="Helical" evidence="6">
    <location>
        <begin position="341"/>
        <end position="362"/>
    </location>
</feature>
<comment type="caution">
    <text evidence="8">The sequence shown here is derived from an EMBL/GenBank/DDBJ whole genome shotgun (WGS) entry which is preliminary data.</text>
</comment>
<evidence type="ECO:0000256" key="3">
    <source>
        <dbReference type="ARBA" id="ARBA00022692"/>
    </source>
</evidence>
<keyword evidence="9" id="KW-1185">Reference proteome</keyword>
<sequence length="400" mass="40600">MNIDAQAANPGAPTASAWAAVFSMSLGVFGLVGAEFLPASLLTPIAADLGISEGMAGQAVTATAVMGVFASLTVASFTRSIDRRVVLLAFTLLLILSNFVVAAAQSFPVILLGRVLLGIALGGFWALSTALVMRLVLEADVPKALSIVIAGVSAATVFAAPLGSYVGDVLGWRAVFFGAGALGIITFVVQFLALPSLPSLGHANMGTIFRVVARPHVALGMIAVLLAFGGHMSMFIYVRPYLENVTSVGVTGITFALLAFGLANFAGNYLGGVLVARSLRATLAMMPLLIAAMAFLLVSIGQSYVATVVLIVIWGMAFGAIPVAWSTWISRAIADEAESGGGLLVASISFAIAAGAAIGGVILDLVGIQSVFIVNGIVLVLAAIVVATGVGASRTAPAPV</sequence>
<dbReference type="RefSeq" id="WP_390258656.1">
    <property type="nucleotide sequence ID" value="NZ_JBHUGH010000001.1"/>
</dbReference>
<proteinExistence type="predicted"/>
<evidence type="ECO:0000313" key="8">
    <source>
        <dbReference type="EMBL" id="MFD1910756.1"/>
    </source>
</evidence>
<gene>
    <name evidence="8" type="ORF">ACFSGJ_00845</name>
</gene>
<dbReference type="Pfam" id="PF07690">
    <property type="entry name" value="MFS_1"/>
    <property type="match status" value="1"/>
</dbReference>
<feature type="transmembrane region" description="Helical" evidence="6">
    <location>
        <begin position="116"/>
        <end position="137"/>
    </location>
</feature>
<evidence type="ECO:0000256" key="5">
    <source>
        <dbReference type="ARBA" id="ARBA00023136"/>
    </source>
</evidence>
<feature type="transmembrane region" description="Helical" evidence="6">
    <location>
        <begin position="244"/>
        <end position="267"/>
    </location>
</feature>
<feature type="transmembrane region" description="Helical" evidence="6">
    <location>
        <begin position="144"/>
        <end position="162"/>
    </location>
</feature>
<name>A0ABW4RZK0_9RHOB</name>
<feature type="transmembrane region" description="Helical" evidence="6">
    <location>
        <begin position="54"/>
        <end position="78"/>
    </location>
</feature>
<evidence type="ECO:0000256" key="2">
    <source>
        <dbReference type="ARBA" id="ARBA00022475"/>
    </source>
</evidence>
<comment type="subcellular location">
    <subcellularLocation>
        <location evidence="1">Cell membrane</location>
        <topology evidence="1">Multi-pass membrane protein</topology>
    </subcellularLocation>
</comment>
<dbReference type="InterPro" id="IPR020846">
    <property type="entry name" value="MFS_dom"/>
</dbReference>
<feature type="transmembrane region" description="Helical" evidence="6">
    <location>
        <begin position="217"/>
        <end position="238"/>
    </location>
</feature>
<organism evidence="8 9">
    <name type="scientific">Halodurantibacterium flavum</name>
    <dbReference type="NCBI Taxonomy" id="1382802"/>
    <lineage>
        <taxon>Bacteria</taxon>
        <taxon>Pseudomonadati</taxon>
        <taxon>Pseudomonadota</taxon>
        <taxon>Alphaproteobacteria</taxon>
        <taxon>Rhodobacterales</taxon>
        <taxon>Paracoccaceae</taxon>
        <taxon>Halodurantibacterium</taxon>
    </lineage>
</organism>
<keyword evidence="3 6" id="KW-0812">Transmembrane</keyword>
<evidence type="ECO:0000256" key="1">
    <source>
        <dbReference type="ARBA" id="ARBA00004651"/>
    </source>
</evidence>
<dbReference type="InterPro" id="IPR050189">
    <property type="entry name" value="MFS_Efflux_Transporters"/>
</dbReference>
<feature type="transmembrane region" description="Helical" evidence="6">
    <location>
        <begin position="174"/>
        <end position="197"/>
    </location>
</feature>
<dbReference type="EMBL" id="JBHUGH010000001">
    <property type="protein sequence ID" value="MFD1910756.1"/>
    <property type="molecule type" value="Genomic_DNA"/>
</dbReference>
<reference evidence="9" key="1">
    <citation type="journal article" date="2019" name="Int. J. Syst. Evol. Microbiol.">
        <title>The Global Catalogue of Microorganisms (GCM) 10K type strain sequencing project: providing services to taxonomists for standard genome sequencing and annotation.</title>
        <authorList>
            <consortium name="The Broad Institute Genomics Platform"/>
            <consortium name="The Broad Institute Genome Sequencing Center for Infectious Disease"/>
            <person name="Wu L."/>
            <person name="Ma J."/>
        </authorList>
    </citation>
    <scope>NUCLEOTIDE SEQUENCE [LARGE SCALE GENOMIC DNA]</scope>
    <source>
        <strain evidence="9">CGMCC 4.7242</strain>
    </source>
</reference>
<evidence type="ECO:0000256" key="6">
    <source>
        <dbReference type="SAM" id="Phobius"/>
    </source>
</evidence>
<dbReference type="PANTHER" id="PTHR43124:SF5">
    <property type="entry name" value="PURINE RIBONUCLEOSIDE EFFLUX PUMP NEPI"/>
    <property type="match status" value="1"/>
</dbReference>
<keyword evidence="2" id="KW-1003">Cell membrane</keyword>
<feature type="transmembrane region" description="Helical" evidence="6">
    <location>
        <begin position="279"/>
        <end position="298"/>
    </location>
</feature>
<keyword evidence="5 6" id="KW-0472">Membrane</keyword>
<protein>
    <submittedName>
        <fullName evidence="8">MFS transporter</fullName>
    </submittedName>
</protein>
<feature type="transmembrane region" description="Helical" evidence="6">
    <location>
        <begin position="85"/>
        <end position="104"/>
    </location>
</feature>
<evidence type="ECO:0000313" key="9">
    <source>
        <dbReference type="Proteomes" id="UP001597353"/>
    </source>
</evidence>
<dbReference type="Proteomes" id="UP001597353">
    <property type="component" value="Unassembled WGS sequence"/>
</dbReference>
<accession>A0ABW4RZK0</accession>
<feature type="transmembrane region" description="Helical" evidence="6">
    <location>
        <begin position="304"/>
        <end position="329"/>
    </location>
</feature>
<dbReference type="Gene3D" id="1.20.1250.20">
    <property type="entry name" value="MFS general substrate transporter like domains"/>
    <property type="match status" value="1"/>
</dbReference>